<keyword evidence="8 10" id="KW-1133">Transmembrane helix</keyword>
<dbReference type="Pfam" id="PF03544">
    <property type="entry name" value="TonB_C"/>
    <property type="match status" value="1"/>
</dbReference>
<evidence type="ECO:0000313" key="13">
    <source>
        <dbReference type="EMBL" id="SEL83123.1"/>
    </source>
</evidence>
<evidence type="ECO:0000259" key="12">
    <source>
        <dbReference type="PROSITE" id="PS52015"/>
    </source>
</evidence>
<keyword evidence="9 10" id="KW-0472">Membrane</keyword>
<evidence type="ECO:0000256" key="7">
    <source>
        <dbReference type="ARBA" id="ARBA00022927"/>
    </source>
</evidence>
<keyword evidence="3 10" id="KW-0813">Transport</keyword>
<dbReference type="GO" id="GO:0055085">
    <property type="term" value="P:transmembrane transport"/>
    <property type="evidence" value="ECO:0007669"/>
    <property type="project" value="InterPro"/>
</dbReference>
<dbReference type="GO" id="GO:0015891">
    <property type="term" value="P:siderophore transport"/>
    <property type="evidence" value="ECO:0007669"/>
    <property type="project" value="InterPro"/>
</dbReference>
<dbReference type="NCBIfam" id="TIGR01352">
    <property type="entry name" value="tonB_Cterm"/>
    <property type="match status" value="1"/>
</dbReference>
<keyword evidence="5 10" id="KW-0997">Cell inner membrane</keyword>
<keyword evidence="7 10" id="KW-0653">Protein transport</keyword>
<evidence type="ECO:0000256" key="2">
    <source>
        <dbReference type="ARBA" id="ARBA00006555"/>
    </source>
</evidence>
<protein>
    <recommendedName>
        <fullName evidence="10">Protein TonB</fullName>
    </recommendedName>
</protein>
<dbReference type="PANTHER" id="PTHR33446">
    <property type="entry name" value="PROTEIN TONB-RELATED"/>
    <property type="match status" value="1"/>
</dbReference>
<keyword evidence="14" id="KW-1185">Reference proteome</keyword>
<dbReference type="EMBL" id="FOAJ01000015">
    <property type="protein sequence ID" value="SEL83123.1"/>
    <property type="molecule type" value="Genomic_DNA"/>
</dbReference>
<dbReference type="GO" id="GO:0005886">
    <property type="term" value="C:plasma membrane"/>
    <property type="evidence" value="ECO:0007669"/>
    <property type="project" value="UniProtKB-SubCell"/>
</dbReference>
<evidence type="ECO:0000256" key="3">
    <source>
        <dbReference type="ARBA" id="ARBA00022448"/>
    </source>
</evidence>
<evidence type="ECO:0000256" key="11">
    <source>
        <dbReference type="SAM" id="MobiDB-lite"/>
    </source>
</evidence>
<dbReference type="SUPFAM" id="SSF74653">
    <property type="entry name" value="TolA/TonB C-terminal domain"/>
    <property type="match status" value="1"/>
</dbReference>
<dbReference type="InterPro" id="IPR037682">
    <property type="entry name" value="TonB_C"/>
</dbReference>
<evidence type="ECO:0000313" key="14">
    <source>
        <dbReference type="Proteomes" id="UP000199120"/>
    </source>
</evidence>
<keyword evidence="6 10" id="KW-0812">Transmembrane</keyword>
<dbReference type="STRING" id="416943.SAMN05445871_1133"/>
<evidence type="ECO:0000256" key="10">
    <source>
        <dbReference type="RuleBase" id="RU362123"/>
    </source>
</evidence>
<name>A0A1H7TEG4_9BURK</name>
<feature type="compositionally biased region" description="Pro residues" evidence="11">
    <location>
        <begin position="109"/>
        <end position="132"/>
    </location>
</feature>
<keyword evidence="10" id="KW-0735">Signal-anchor</keyword>
<sequence length="244" mass="25044">MDVSLPALHARASGPLRTDRWARAVAVTAAVLLHVGALVACLNVYTRIGQRSAAAPGSGLRVTLVAATPAPPAPVTPPAPQPVKRTPPPRRAPVLATRSPSPRTVAAPAPEPEVAPPSPVPVAATPPQPSAPAQPAAAAPQPPSLALPGADSIKDVGRVSCDIPRPVYPPRARRLGHEGSVVLRVTIDPAGRITQADVSRGSGFDELDAAAQRAIVAGRCEPYVDNGAAIAVHALQQLDFRLDD</sequence>
<dbReference type="PROSITE" id="PS52015">
    <property type="entry name" value="TONB_CTD"/>
    <property type="match status" value="1"/>
</dbReference>
<feature type="domain" description="TonB C-terminal" evidence="12">
    <location>
        <begin position="153"/>
        <end position="244"/>
    </location>
</feature>
<feature type="compositionally biased region" description="Pro residues" evidence="11">
    <location>
        <begin position="71"/>
        <end position="91"/>
    </location>
</feature>
<dbReference type="GO" id="GO:0031992">
    <property type="term" value="F:energy transducer activity"/>
    <property type="evidence" value="ECO:0007669"/>
    <property type="project" value="InterPro"/>
</dbReference>
<keyword evidence="4 10" id="KW-1003">Cell membrane</keyword>
<evidence type="ECO:0000256" key="6">
    <source>
        <dbReference type="ARBA" id="ARBA00022692"/>
    </source>
</evidence>
<evidence type="ECO:0000256" key="8">
    <source>
        <dbReference type="ARBA" id="ARBA00022989"/>
    </source>
</evidence>
<dbReference type="GO" id="GO:0030288">
    <property type="term" value="C:outer membrane-bounded periplasmic space"/>
    <property type="evidence" value="ECO:0007669"/>
    <property type="project" value="InterPro"/>
</dbReference>
<comment type="function">
    <text evidence="10">Interacts with outer membrane receptor proteins that carry out high-affinity binding and energy dependent uptake into the periplasmic space of specific substrates. It could act to transduce energy from the cytoplasmic membrane to specific energy-requiring processes in the outer membrane, resulting in the release into the periplasm of ligands bound by these outer membrane proteins.</text>
</comment>
<gene>
    <name evidence="13" type="ORF">SAMN05192542_1155</name>
</gene>
<evidence type="ECO:0000256" key="9">
    <source>
        <dbReference type="ARBA" id="ARBA00023136"/>
    </source>
</evidence>
<feature type="transmembrane region" description="Helical" evidence="10">
    <location>
        <begin position="20"/>
        <end position="45"/>
    </location>
</feature>
<accession>A0A1H7TEG4</accession>
<dbReference type="Proteomes" id="UP000199120">
    <property type="component" value="Unassembled WGS sequence"/>
</dbReference>
<dbReference type="InterPro" id="IPR051045">
    <property type="entry name" value="TonB-dependent_transducer"/>
</dbReference>
<evidence type="ECO:0000256" key="4">
    <source>
        <dbReference type="ARBA" id="ARBA00022475"/>
    </source>
</evidence>
<dbReference type="InterPro" id="IPR006260">
    <property type="entry name" value="TonB/TolA_C"/>
</dbReference>
<dbReference type="AlphaFoldDB" id="A0A1H7TEG4"/>
<evidence type="ECO:0000256" key="5">
    <source>
        <dbReference type="ARBA" id="ARBA00022519"/>
    </source>
</evidence>
<dbReference type="Gene3D" id="3.30.1150.10">
    <property type="match status" value="1"/>
</dbReference>
<comment type="subcellular location">
    <subcellularLocation>
        <location evidence="1 10">Cell inner membrane</location>
        <topology evidence="1 10">Single-pass membrane protein</topology>
        <orientation evidence="1 10">Periplasmic side</orientation>
    </subcellularLocation>
</comment>
<organism evidence="13 14">
    <name type="scientific">Paraburkholderia caballeronis</name>
    <dbReference type="NCBI Taxonomy" id="416943"/>
    <lineage>
        <taxon>Bacteria</taxon>
        <taxon>Pseudomonadati</taxon>
        <taxon>Pseudomonadota</taxon>
        <taxon>Betaproteobacteria</taxon>
        <taxon>Burkholderiales</taxon>
        <taxon>Burkholderiaceae</taxon>
        <taxon>Paraburkholderia</taxon>
    </lineage>
</organism>
<comment type="similarity">
    <text evidence="2 10">Belongs to the TonB family.</text>
</comment>
<proteinExistence type="inferred from homology"/>
<feature type="region of interest" description="Disordered" evidence="11">
    <location>
        <begin position="71"/>
        <end position="151"/>
    </location>
</feature>
<evidence type="ECO:0000256" key="1">
    <source>
        <dbReference type="ARBA" id="ARBA00004383"/>
    </source>
</evidence>
<dbReference type="GO" id="GO:0015031">
    <property type="term" value="P:protein transport"/>
    <property type="evidence" value="ECO:0007669"/>
    <property type="project" value="UniProtKB-UniRule"/>
</dbReference>
<dbReference type="InterPro" id="IPR003538">
    <property type="entry name" value="TonB"/>
</dbReference>
<reference evidence="14" key="1">
    <citation type="submission" date="2016-10" db="EMBL/GenBank/DDBJ databases">
        <authorList>
            <person name="Varghese N."/>
            <person name="Submissions S."/>
        </authorList>
    </citation>
    <scope>NUCLEOTIDE SEQUENCE [LARGE SCALE GENOMIC DNA]</scope>
    <source>
        <strain evidence="14">LMG 26416</strain>
    </source>
</reference>
<dbReference type="PRINTS" id="PR01374">
    <property type="entry name" value="TONBPROTEIN"/>
</dbReference>